<accession>A0A927ICS0</accession>
<dbReference type="AlphaFoldDB" id="A0A927ICS0"/>
<name>A0A927ICS0_9ACTN</name>
<organism evidence="1 2">
    <name type="scientific">Streptomyces chumphonensis</name>
    <dbReference type="NCBI Taxonomy" id="1214925"/>
    <lineage>
        <taxon>Bacteria</taxon>
        <taxon>Bacillati</taxon>
        <taxon>Actinomycetota</taxon>
        <taxon>Actinomycetes</taxon>
        <taxon>Kitasatosporales</taxon>
        <taxon>Streptomycetaceae</taxon>
        <taxon>Streptomyces</taxon>
    </lineage>
</organism>
<comment type="caution">
    <text evidence="1">The sequence shown here is derived from an EMBL/GenBank/DDBJ whole genome shotgun (WGS) entry which is preliminary data.</text>
</comment>
<dbReference type="RefSeq" id="WP_191209231.1">
    <property type="nucleotide sequence ID" value="NZ_BAABKL010000036.1"/>
</dbReference>
<dbReference type="EMBL" id="JACXYU010000004">
    <property type="protein sequence ID" value="MBD3931919.1"/>
    <property type="molecule type" value="Genomic_DNA"/>
</dbReference>
<proteinExistence type="predicted"/>
<protein>
    <submittedName>
        <fullName evidence="1">Uncharacterized protein</fullName>
    </submittedName>
</protein>
<sequence>MQLSPGTKITAARLARFEYACQMSSSVSTTLADNSLTTITLDTIDADSASAADLANSQLVIPASGLWLCWGTLDYEGNATGRRELCISVNGTGTIWHTKDVDDVSTVSGRITACGGALLSAGDEVTLLGRQDSGGSLDAQTGPRGPRLGAALLVET</sequence>
<reference evidence="1" key="1">
    <citation type="submission" date="2020-09" db="EMBL/GenBank/DDBJ databases">
        <title>Secondary metabolite and genome analysis of marine Streptomyces chumphonensis KK1-2T.</title>
        <authorList>
            <person name="Phongsopitanun W."/>
            <person name="Kanchanasin P."/>
            <person name="Pittayakhajonwut P."/>
            <person name="Suwanborirux K."/>
            <person name="Tanasupawat S."/>
        </authorList>
    </citation>
    <scope>NUCLEOTIDE SEQUENCE</scope>
    <source>
        <strain evidence="1">KK1-2</strain>
    </source>
</reference>
<keyword evidence="2" id="KW-1185">Reference proteome</keyword>
<dbReference type="Proteomes" id="UP000632289">
    <property type="component" value="Unassembled WGS sequence"/>
</dbReference>
<gene>
    <name evidence="1" type="ORF">IF129_10165</name>
</gene>
<evidence type="ECO:0000313" key="1">
    <source>
        <dbReference type="EMBL" id="MBD3931919.1"/>
    </source>
</evidence>
<evidence type="ECO:0000313" key="2">
    <source>
        <dbReference type="Proteomes" id="UP000632289"/>
    </source>
</evidence>